<gene>
    <name evidence="2" type="ORF">BJ554DRAFT_227</name>
</gene>
<feature type="non-terminal residue" evidence="2">
    <location>
        <position position="682"/>
    </location>
</feature>
<dbReference type="Pfam" id="PF14223">
    <property type="entry name" value="Retrotran_gag_2"/>
    <property type="match status" value="1"/>
</dbReference>
<dbReference type="PANTHER" id="PTHR35317">
    <property type="entry name" value="OS04G0629600 PROTEIN"/>
    <property type="match status" value="1"/>
</dbReference>
<dbReference type="AlphaFoldDB" id="A0A8H7ZU33"/>
<evidence type="ECO:0000256" key="1">
    <source>
        <dbReference type="SAM" id="MobiDB-lite"/>
    </source>
</evidence>
<feature type="region of interest" description="Disordered" evidence="1">
    <location>
        <begin position="420"/>
        <end position="473"/>
    </location>
</feature>
<sequence length="682" mass="74037">MPSPRRRRRKGATPLPLSPHVTATRTALPPPSNPSNSSARSAALSPAPVAASSSAPVDPAALPISPSPSLNARMDLLPLHVPLFIPEQAAPDATPAATPAAPAASSARAENPASAPAWRASIVARVGAVTAAALLTDVDAALPAIVDDQSISLQELSVTCATLDERLIEMAALYHAPSRSLSLLQASLDRTAARLADPLTTVRPSTATARIPSHSPPARSRRRSSTNRRRRRRRSSFLSTESSSELSSSDSEEDRSPSPISRHPPGSAASTGVSRVVPHGRRVCMSPVWENALQCGGGWIAWKQRFLSKLKLSGTFTEAQKLAELRNNVVLELCSFLNWDMERHRPLSTLQEGLDVLANLYASSLLKFSHVTRSHQEVTDGERSNSAAEDRTAQCGCWTGACKLWESLLSCGILVSSKGVAEHTPEPPGPVRKGHGARGKTSDPQKGGQGGKGQALSAPGKGGRFEKVPTDPGGLRRASFSYIDVTGPMDAVKVHKEHHSVIEKFDGRNYATWAWNIKQLLKSQGLVWERDKRGPLAESSEDEVDGISRPKRTPAEKEQKAFATIALTLKPGYSVYIKHCKTAREAWGRLKERFFKTNRDQQRAVKKEWATFRIKEGERPDDYGTRLMGLADKYMMVTGKELEEEDLVDTFINGLPLEKYGAFISAIRSCAQDKLDINLIID</sequence>
<feature type="compositionally biased region" description="Low complexity" evidence="1">
    <location>
        <begin position="34"/>
        <end position="58"/>
    </location>
</feature>
<protein>
    <recommendedName>
        <fullName evidence="4">DUF4219 domain-containing protein</fullName>
    </recommendedName>
</protein>
<name>A0A8H7ZU33_9FUNG</name>
<feature type="region of interest" description="Disordered" evidence="1">
    <location>
        <begin position="197"/>
        <end position="274"/>
    </location>
</feature>
<evidence type="ECO:0000313" key="2">
    <source>
        <dbReference type="EMBL" id="KAG5459372.1"/>
    </source>
</evidence>
<feature type="compositionally biased region" description="Basic residues" evidence="1">
    <location>
        <begin position="1"/>
        <end position="11"/>
    </location>
</feature>
<keyword evidence="3" id="KW-1185">Reference proteome</keyword>
<evidence type="ECO:0000313" key="3">
    <source>
        <dbReference type="Proteomes" id="UP000673691"/>
    </source>
</evidence>
<dbReference type="PANTHER" id="PTHR35317:SF35">
    <property type="entry name" value="DUF4219 DOMAIN-CONTAINING PROTEIN"/>
    <property type="match status" value="1"/>
</dbReference>
<evidence type="ECO:0008006" key="4">
    <source>
        <dbReference type="Google" id="ProtNLM"/>
    </source>
</evidence>
<feature type="compositionally biased region" description="Low complexity" evidence="1">
    <location>
        <begin position="236"/>
        <end position="249"/>
    </location>
</feature>
<dbReference type="Proteomes" id="UP000673691">
    <property type="component" value="Unassembled WGS sequence"/>
</dbReference>
<accession>A0A8H7ZU33</accession>
<feature type="compositionally biased region" description="Basic residues" evidence="1">
    <location>
        <begin position="219"/>
        <end position="235"/>
    </location>
</feature>
<dbReference type="OrthoDB" id="8003956at2759"/>
<proteinExistence type="predicted"/>
<feature type="region of interest" description="Disordered" evidence="1">
    <location>
        <begin position="1"/>
        <end position="58"/>
    </location>
</feature>
<comment type="caution">
    <text evidence="2">The sequence shown here is derived from an EMBL/GenBank/DDBJ whole genome shotgun (WGS) entry which is preliminary data.</text>
</comment>
<reference evidence="2 3" key="1">
    <citation type="journal article" name="Sci. Rep.">
        <title>Genome-scale phylogenetic analyses confirm Olpidium as the closest living zoosporic fungus to the non-flagellated, terrestrial fungi.</title>
        <authorList>
            <person name="Chang Y."/>
            <person name="Rochon D."/>
            <person name="Sekimoto S."/>
            <person name="Wang Y."/>
            <person name="Chovatia M."/>
            <person name="Sandor L."/>
            <person name="Salamov A."/>
            <person name="Grigoriev I.V."/>
            <person name="Stajich J.E."/>
            <person name="Spatafora J.W."/>
        </authorList>
    </citation>
    <scope>NUCLEOTIDE SEQUENCE [LARGE SCALE GENOMIC DNA]</scope>
    <source>
        <strain evidence="2">S191</strain>
    </source>
</reference>
<feature type="region of interest" description="Disordered" evidence="1">
    <location>
        <begin position="534"/>
        <end position="555"/>
    </location>
</feature>
<dbReference type="EMBL" id="JAEFCI010006949">
    <property type="protein sequence ID" value="KAG5459372.1"/>
    <property type="molecule type" value="Genomic_DNA"/>
</dbReference>
<organism evidence="2 3">
    <name type="scientific">Olpidium bornovanus</name>
    <dbReference type="NCBI Taxonomy" id="278681"/>
    <lineage>
        <taxon>Eukaryota</taxon>
        <taxon>Fungi</taxon>
        <taxon>Fungi incertae sedis</taxon>
        <taxon>Olpidiomycota</taxon>
        <taxon>Olpidiomycotina</taxon>
        <taxon>Olpidiomycetes</taxon>
        <taxon>Olpidiales</taxon>
        <taxon>Olpidiaceae</taxon>
        <taxon>Olpidium</taxon>
    </lineage>
</organism>